<name>A0A9D4BTX7_DREPO</name>
<evidence type="ECO:0000256" key="2">
    <source>
        <dbReference type="SAM" id="Phobius"/>
    </source>
</evidence>
<feature type="compositionally biased region" description="Low complexity" evidence="1">
    <location>
        <begin position="261"/>
        <end position="277"/>
    </location>
</feature>
<dbReference type="AlphaFoldDB" id="A0A9D4BTX7"/>
<keyword evidence="2" id="KW-0812">Transmembrane</keyword>
<evidence type="ECO:0000313" key="4">
    <source>
        <dbReference type="Proteomes" id="UP000828390"/>
    </source>
</evidence>
<feature type="compositionally biased region" description="Low complexity" evidence="1">
    <location>
        <begin position="139"/>
        <end position="149"/>
    </location>
</feature>
<sequence>MLSEAKSATPSETYSDDMQPYQKKSWRRECIYISIVIILGAVVVGVIVYFFAIKSVNEEKQEVAVAPQGQSGATASPHLPDHGSSTTAMTTSTETTTFVESITTTQKRTTIQAVPSRINSVDTPLLRRGVPGQEVPLQTSSSPSVPTSTRGPDPVQIKADGSSSMLQRLVQTTSTAAPTTTTVEPAKSRIPMDMSLMRRGAPPPMPLAPDNGASIADPNNGASDTVPDNGASETAYTGSPGVPFGNDMRVAEPTPDKQAHTVQTTSTAAPTTTTVKPAKSRIPMDMSLMRRGVPPPMPLAPDNDASIADPNNGASDTAYTGSPGVPFGNDMRVPEPSPDKQAHTVQTTSTAAPTTTTVKPAKSRIPMDMSLMRRGAPPPMPLAPDNDASIADPNNGASDTALFVPATTPNGNAYTGSPGVPFGNDTRVPEPSPDKQAHTDEMPRLPDESQQSDKILTEKWKFPLPPRPIVPDEIASDADAPTTTGVDENAEG</sequence>
<feature type="compositionally biased region" description="Low complexity" evidence="1">
    <location>
        <begin position="84"/>
        <end position="105"/>
    </location>
</feature>
<accession>A0A9D4BTX7</accession>
<feature type="non-terminal residue" evidence="3">
    <location>
        <position position="1"/>
    </location>
</feature>
<protein>
    <submittedName>
        <fullName evidence="3">Uncharacterized protein</fullName>
    </submittedName>
</protein>
<comment type="caution">
    <text evidence="3">The sequence shown here is derived from an EMBL/GenBank/DDBJ whole genome shotgun (WGS) entry which is preliminary data.</text>
</comment>
<keyword evidence="2" id="KW-1133">Transmembrane helix</keyword>
<feature type="transmembrane region" description="Helical" evidence="2">
    <location>
        <begin position="30"/>
        <end position="52"/>
    </location>
</feature>
<organism evidence="3 4">
    <name type="scientific">Dreissena polymorpha</name>
    <name type="common">Zebra mussel</name>
    <name type="synonym">Mytilus polymorpha</name>
    <dbReference type="NCBI Taxonomy" id="45954"/>
    <lineage>
        <taxon>Eukaryota</taxon>
        <taxon>Metazoa</taxon>
        <taxon>Spiralia</taxon>
        <taxon>Lophotrochozoa</taxon>
        <taxon>Mollusca</taxon>
        <taxon>Bivalvia</taxon>
        <taxon>Autobranchia</taxon>
        <taxon>Heteroconchia</taxon>
        <taxon>Euheterodonta</taxon>
        <taxon>Imparidentia</taxon>
        <taxon>Neoheterodontei</taxon>
        <taxon>Myida</taxon>
        <taxon>Dreissenoidea</taxon>
        <taxon>Dreissenidae</taxon>
        <taxon>Dreissena</taxon>
    </lineage>
</organism>
<keyword evidence="4" id="KW-1185">Reference proteome</keyword>
<feature type="region of interest" description="Disordered" evidence="1">
    <location>
        <begin position="309"/>
        <end position="492"/>
    </location>
</feature>
<feature type="compositionally biased region" description="Basic and acidic residues" evidence="1">
    <location>
        <begin position="432"/>
        <end position="447"/>
    </location>
</feature>
<feature type="region of interest" description="Disordered" evidence="1">
    <location>
        <begin position="217"/>
        <end position="278"/>
    </location>
</feature>
<keyword evidence="2" id="KW-0472">Membrane</keyword>
<reference evidence="3" key="2">
    <citation type="submission" date="2020-11" db="EMBL/GenBank/DDBJ databases">
        <authorList>
            <person name="McCartney M.A."/>
            <person name="Auch B."/>
            <person name="Kono T."/>
            <person name="Mallez S."/>
            <person name="Becker A."/>
            <person name="Gohl D.M."/>
            <person name="Silverstein K.A.T."/>
            <person name="Koren S."/>
            <person name="Bechman K.B."/>
            <person name="Herman A."/>
            <person name="Abrahante J.E."/>
            <person name="Garbe J."/>
        </authorList>
    </citation>
    <scope>NUCLEOTIDE SEQUENCE</scope>
    <source>
        <strain evidence="3">Duluth1</strain>
        <tissue evidence="3">Whole animal</tissue>
    </source>
</reference>
<evidence type="ECO:0000256" key="1">
    <source>
        <dbReference type="SAM" id="MobiDB-lite"/>
    </source>
</evidence>
<feature type="compositionally biased region" description="Polar residues" evidence="1">
    <location>
        <begin position="106"/>
        <end position="122"/>
    </location>
</feature>
<dbReference type="EMBL" id="JAIWYP010000014">
    <property type="protein sequence ID" value="KAH3709430.1"/>
    <property type="molecule type" value="Genomic_DNA"/>
</dbReference>
<feature type="compositionally biased region" description="Low complexity" evidence="1">
    <location>
        <begin position="344"/>
        <end position="360"/>
    </location>
</feature>
<gene>
    <name evidence="3" type="ORF">DPMN_068893</name>
</gene>
<reference evidence="3" key="1">
    <citation type="journal article" date="2019" name="bioRxiv">
        <title>The Genome of the Zebra Mussel, Dreissena polymorpha: A Resource for Invasive Species Research.</title>
        <authorList>
            <person name="McCartney M.A."/>
            <person name="Auch B."/>
            <person name="Kono T."/>
            <person name="Mallez S."/>
            <person name="Zhang Y."/>
            <person name="Obille A."/>
            <person name="Becker A."/>
            <person name="Abrahante J.E."/>
            <person name="Garbe J."/>
            <person name="Badalamenti J.P."/>
            <person name="Herman A."/>
            <person name="Mangelson H."/>
            <person name="Liachko I."/>
            <person name="Sullivan S."/>
            <person name="Sone E.D."/>
            <person name="Koren S."/>
            <person name="Silverstein K.A.T."/>
            <person name="Beckman K.B."/>
            <person name="Gohl D.M."/>
        </authorList>
    </citation>
    <scope>NUCLEOTIDE SEQUENCE</scope>
    <source>
        <strain evidence="3">Duluth1</strain>
        <tissue evidence="3">Whole animal</tissue>
    </source>
</reference>
<proteinExistence type="predicted"/>
<dbReference type="Proteomes" id="UP000828390">
    <property type="component" value="Unassembled WGS sequence"/>
</dbReference>
<feature type="region of interest" description="Disordered" evidence="1">
    <location>
        <begin position="67"/>
        <end position="154"/>
    </location>
</feature>
<evidence type="ECO:0000313" key="3">
    <source>
        <dbReference type="EMBL" id="KAH3709430.1"/>
    </source>
</evidence>